<gene>
    <name evidence="2" type="ORF">PBIL07802_LOCUS30659</name>
</gene>
<evidence type="ECO:0000256" key="1">
    <source>
        <dbReference type="SAM" id="MobiDB-lite"/>
    </source>
</evidence>
<organism evidence="2">
    <name type="scientific">Palpitomonas bilix</name>
    <dbReference type="NCBI Taxonomy" id="652834"/>
    <lineage>
        <taxon>Eukaryota</taxon>
        <taxon>Eukaryota incertae sedis</taxon>
    </lineage>
</organism>
<protein>
    <submittedName>
        <fullName evidence="2">Uncharacterized protein</fullName>
    </submittedName>
</protein>
<proteinExistence type="predicted"/>
<sequence>MCSSHDSSSSSSSNESEDGSEASSRCTFPPPFKIWTPTSFKYDHDEEEEARRGYTTLVFVQSGKGGKRKGRDGMRVYVSNEGGRMEEDEVETPVPSQCPPPLPTRVKSSEEGKRGRWDEGERRGSERGQDEVEAYIQRVRQERKGGGVKRDMTSASGREGRGEEEGGGGGGGSIYEHRPAAVKAVREMAASITVAVVESEGNLIAGWKDASQDMKETSKELSSEVSSSSSLLRIQAEAIPFAWLGEVSTVLSLPLLEAVEVMEVIASDIAKEVLCQGRIISTLPTLDKAKQGHARRLWKEQRYVRWSYVEKLRQALSLPSSKKGEEEEGGG</sequence>
<evidence type="ECO:0000313" key="2">
    <source>
        <dbReference type="EMBL" id="CAE0268309.1"/>
    </source>
</evidence>
<accession>A0A7S3GJN6</accession>
<dbReference type="AlphaFoldDB" id="A0A7S3GJN6"/>
<dbReference type="EMBL" id="HBIB01046631">
    <property type="protein sequence ID" value="CAE0268309.1"/>
    <property type="molecule type" value="Transcribed_RNA"/>
</dbReference>
<name>A0A7S3GJN6_9EUKA</name>
<feature type="region of interest" description="Disordered" evidence="1">
    <location>
        <begin position="61"/>
        <end position="175"/>
    </location>
</feature>
<feature type="region of interest" description="Disordered" evidence="1">
    <location>
        <begin position="1"/>
        <end position="31"/>
    </location>
</feature>
<feature type="compositionally biased region" description="Low complexity" evidence="1">
    <location>
        <begin position="1"/>
        <end position="14"/>
    </location>
</feature>
<feature type="compositionally biased region" description="Basic and acidic residues" evidence="1">
    <location>
        <begin position="139"/>
        <end position="164"/>
    </location>
</feature>
<reference evidence="2" key="1">
    <citation type="submission" date="2021-01" db="EMBL/GenBank/DDBJ databases">
        <authorList>
            <person name="Corre E."/>
            <person name="Pelletier E."/>
            <person name="Niang G."/>
            <person name="Scheremetjew M."/>
            <person name="Finn R."/>
            <person name="Kale V."/>
            <person name="Holt S."/>
            <person name="Cochrane G."/>
            <person name="Meng A."/>
            <person name="Brown T."/>
            <person name="Cohen L."/>
        </authorList>
    </citation>
    <scope>NUCLEOTIDE SEQUENCE</scope>
    <source>
        <strain evidence="2">NIES-2562</strain>
    </source>
</reference>
<feature type="compositionally biased region" description="Basic and acidic residues" evidence="1">
    <location>
        <begin position="107"/>
        <end position="130"/>
    </location>
</feature>